<evidence type="ECO:0000256" key="4">
    <source>
        <dbReference type="ARBA" id="ARBA00023239"/>
    </source>
</evidence>
<dbReference type="UniPathway" id="UPA00252"/>
<dbReference type="GO" id="GO:0046872">
    <property type="term" value="F:metal ion binding"/>
    <property type="evidence" value="ECO:0007669"/>
    <property type="project" value="UniProtKB-KW"/>
</dbReference>
<dbReference type="Proteomes" id="UP000186104">
    <property type="component" value="Chromosome"/>
</dbReference>
<dbReference type="InterPro" id="IPR033644">
    <property type="entry name" value="Ferrochelatase_C"/>
</dbReference>
<evidence type="ECO:0000256" key="3">
    <source>
        <dbReference type="ARBA" id="ARBA00023133"/>
    </source>
</evidence>
<dbReference type="HAMAP" id="MF_00323">
    <property type="entry name" value="Ferrochelatase"/>
    <property type="match status" value="1"/>
</dbReference>
<dbReference type="SUPFAM" id="SSF53800">
    <property type="entry name" value="Chelatase"/>
    <property type="match status" value="1"/>
</dbReference>
<evidence type="ECO:0000256" key="6">
    <source>
        <dbReference type="ARBA" id="ARBA00024536"/>
    </source>
</evidence>
<keyword evidence="10" id="KW-1185">Reference proteome</keyword>
<dbReference type="STRING" id="499555.BJL86_1669"/>
<evidence type="ECO:0000256" key="7">
    <source>
        <dbReference type="HAMAP-Rule" id="MF_00323"/>
    </source>
</evidence>
<keyword evidence="3 7" id="KW-0350">Heme biosynthesis</keyword>
<comment type="function">
    <text evidence="7">Involved in coproporphyrin-dependent heme b biosynthesis. Catalyzes the insertion of ferrous iron into coproporphyrin III to form Fe-coproporphyrin III.</text>
</comment>
<dbReference type="Gene3D" id="3.40.50.1400">
    <property type="match status" value="2"/>
</dbReference>
<comment type="caution">
    <text evidence="7">Lacks conserved residue(s) required for the propagation of feature annotation.</text>
</comment>
<evidence type="ECO:0000313" key="10">
    <source>
        <dbReference type="Proteomes" id="UP000186104"/>
    </source>
</evidence>
<dbReference type="OrthoDB" id="9776380at2"/>
<proteinExistence type="inferred from homology"/>
<evidence type="ECO:0000313" key="9">
    <source>
        <dbReference type="EMBL" id="ANI92445.1"/>
    </source>
</evidence>
<keyword evidence="5 7" id="KW-0627">Porphyrin biosynthesis</keyword>
<dbReference type="AlphaFoldDB" id="A0A173LJI9"/>
<dbReference type="GO" id="GO:0005737">
    <property type="term" value="C:cytoplasm"/>
    <property type="evidence" value="ECO:0007669"/>
    <property type="project" value="UniProtKB-SubCell"/>
</dbReference>
<dbReference type="EC" id="4.99.1.9" evidence="7"/>
<feature type="binding site" evidence="7">
    <location>
        <position position="146"/>
    </location>
    <ligand>
        <name>Fe-coproporphyrin III</name>
        <dbReference type="ChEBI" id="CHEBI:68438"/>
    </ligand>
</feature>
<organism evidence="9 10">
    <name type="scientific">Dietzia timorensis</name>
    <dbReference type="NCBI Taxonomy" id="499555"/>
    <lineage>
        <taxon>Bacteria</taxon>
        <taxon>Bacillati</taxon>
        <taxon>Actinomycetota</taxon>
        <taxon>Actinomycetes</taxon>
        <taxon>Mycobacteriales</taxon>
        <taxon>Dietziaceae</taxon>
        <taxon>Dietzia</taxon>
    </lineage>
</organism>
<dbReference type="Pfam" id="PF00762">
    <property type="entry name" value="Ferrochelatase"/>
    <property type="match status" value="1"/>
</dbReference>
<sequence>MPSPENSAPGPVDTTPVLTPSAAGSGRVDALVLLSFGGPESPDDVMPFLENVTRGRGIPRERLEEVAEHYYHLGGKSPLNSLNLQIIDNLRAELAASGRELPVFFANRNWAPYVEDVTAELAEQKIARAAVFATSAWGGYSGCGQYHEDIARARAAVGDAAPEMIKLGQFFSTERFISTFAAATRTQLDAAIEAGERPRLVFTAHSIPISADKAAGPDEESRGLYSRQVRSAAELVAAEAGVDDFDLVWQSRSGPPQVPWLEPDIVDHATSLAEAGETSLVVCPIGFISDHVEVVWDLDNELAEECESLGVTLRRAATPGDTTEFARMVLDLLAEVETGESPARLGEVPSYGCRANGVACGTACCALFGRG</sequence>
<dbReference type="EMBL" id="CP015961">
    <property type="protein sequence ID" value="ANI92445.1"/>
    <property type="molecule type" value="Genomic_DNA"/>
</dbReference>
<dbReference type="CDD" id="cd03411">
    <property type="entry name" value="Ferrochelatase_N"/>
    <property type="match status" value="1"/>
</dbReference>
<dbReference type="InterPro" id="IPR033659">
    <property type="entry name" value="Ferrochelatase_N"/>
</dbReference>
<name>A0A173LJI9_9ACTN</name>
<dbReference type="GO" id="GO:0006783">
    <property type="term" value="P:heme biosynthetic process"/>
    <property type="evidence" value="ECO:0007669"/>
    <property type="project" value="UniProtKB-UniRule"/>
</dbReference>
<evidence type="ECO:0000256" key="8">
    <source>
        <dbReference type="RuleBase" id="RU004185"/>
    </source>
</evidence>
<comment type="catalytic activity">
    <reaction evidence="6">
        <text>Fe-coproporphyrin III + 2 H(+) = coproporphyrin III + Fe(2+)</text>
        <dbReference type="Rhea" id="RHEA:49572"/>
        <dbReference type="ChEBI" id="CHEBI:15378"/>
        <dbReference type="ChEBI" id="CHEBI:29033"/>
        <dbReference type="ChEBI" id="CHEBI:68438"/>
        <dbReference type="ChEBI" id="CHEBI:131725"/>
        <dbReference type="EC" id="4.99.1.9"/>
    </reaction>
    <physiologicalReaction direction="right-to-left" evidence="6">
        <dbReference type="Rhea" id="RHEA:49574"/>
    </physiologicalReaction>
</comment>
<protein>
    <recommendedName>
        <fullName evidence="7">Coproporphyrin III ferrochelatase</fullName>
        <ecNumber evidence="7">4.99.1.9</ecNumber>
    </recommendedName>
</protein>
<dbReference type="CDD" id="cd00419">
    <property type="entry name" value="Ferrochelatase_C"/>
    <property type="match status" value="1"/>
</dbReference>
<keyword evidence="7" id="KW-0963">Cytoplasm</keyword>
<evidence type="ECO:0000256" key="1">
    <source>
        <dbReference type="ARBA" id="ARBA00004744"/>
    </source>
</evidence>
<evidence type="ECO:0000256" key="5">
    <source>
        <dbReference type="ARBA" id="ARBA00023244"/>
    </source>
</evidence>
<dbReference type="GO" id="GO:0004325">
    <property type="term" value="F:ferrochelatase activity"/>
    <property type="evidence" value="ECO:0007669"/>
    <property type="project" value="UniProtKB-UniRule"/>
</dbReference>
<dbReference type="PANTHER" id="PTHR11108:SF1">
    <property type="entry name" value="FERROCHELATASE, MITOCHONDRIAL"/>
    <property type="match status" value="1"/>
</dbReference>
<gene>
    <name evidence="7" type="primary">cpfC</name>
    <name evidence="9" type="ORF">BJL86_1669</name>
</gene>
<accession>A0A173LJI9</accession>
<comment type="similarity">
    <text evidence="7 8">Belongs to the ferrochelatase family.</text>
</comment>
<dbReference type="PANTHER" id="PTHR11108">
    <property type="entry name" value="FERROCHELATASE"/>
    <property type="match status" value="1"/>
</dbReference>
<keyword evidence="2 7" id="KW-0408">Iron</keyword>
<comment type="pathway">
    <text evidence="1 7">Porphyrin-containing compound metabolism; protoheme biosynthesis.</text>
</comment>
<dbReference type="InterPro" id="IPR001015">
    <property type="entry name" value="Ferrochelatase"/>
</dbReference>
<keyword evidence="7" id="KW-0479">Metal-binding</keyword>
<feature type="binding site" evidence="7">
    <location>
        <position position="293"/>
    </location>
    <ligand>
        <name>Fe(2+)</name>
        <dbReference type="ChEBI" id="CHEBI:29033"/>
    </ligand>
</feature>
<reference evidence="9 10" key="1">
    <citation type="submission" date="2016-06" db="EMBL/GenBank/DDBJ databases">
        <title>Complete genome sequence of a saline-alkali tolerant type strain Dietzia timorensis ID05-A0528T.</title>
        <authorList>
            <person name="Wu X."/>
        </authorList>
    </citation>
    <scope>NUCLEOTIDE SEQUENCE [LARGE SCALE GENOMIC DNA]</scope>
    <source>
        <strain evidence="9 10">ID05-A0528</strain>
    </source>
</reference>
<comment type="subcellular location">
    <subcellularLocation>
        <location evidence="7">Cytoplasm</location>
    </subcellularLocation>
</comment>
<dbReference type="KEGG" id="dtm:BJL86_1669"/>
<dbReference type="NCBIfam" id="NF000689">
    <property type="entry name" value="PRK00035.2-1"/>
    <property type="match status" value="1"/>
</dbReference>
<feature type="binding site" evidence="7">
    <location>
        <position position="205"/>
    </location>
    <ligand>
        <name>Fe(2+)</name>
        <dbReference type="ChEBI" id="CHEBI:29033"/>
    </ligand>
</feature>
<dbReference type="RefSeq" id="WP_075844915.1">
    <property type="nucleotide sequence ID" value="NZ_CP015961.1"/>
</dbReference>
<evidence type="ECO:0000256" key="2">
    <source>
        <dbReference type="ARBA" id="ARBA00023004"/>
    </source>
</evidence>
<keyword evidence="4 7" id="KW-0456">Lyase</keyword>
<feature type="binding site" evidence="7">
    <location>
        <position position="77"/>
    </location>
    <ligand>
        <name>Fe-coproporphyrin III</name>
        <dbReference type="ChEBI" id="CHEBI:68438"/>
    </ligand>
</feature>